<comment type="subcellular location">
    <subcellularLocation>
        <location evidence="1 6">Membrane</location>
        <topology evidence="1 6">Multi-pass membrane protein</topology>
    </subcellularLocation>
</comment>
<keyword evidence="4" id="KW-1133">Transmembrane helix</keyword>
<gene>
    <name evidence="8" type="ORF">COCSUDRAFT_24120</name>
</gene>
<evidence type="ECO:0000313" key="9">
    <source>
        <dbReference type="Proteomes" id="UP000007264"/>
    </source>
</evidence>
<sequence length="155" mass="17621">MFSFGLFYWLSHFLGFLYPTYASYKALMTPGTSDDTHWLTYWVVFSAMETAEAVIEQLMWIPFYYEIKCLLILWLVLPQTKGAQLVFEKFIVPFLKQYASHIDPIFKTTDQVLNSQQMASAAKLAQQYGPGIAAQAMQAAQAEAKRLAAAQSQAR</sequence>
<evidence type="ECO:0000256" key="2">
    <source>
        <dbReference type="ARBA" id="ARBA00008573"/>
    </source>
</evidence>
<dbReference type="Proteomes" id="UP000007264">
    <property type="component" value="Unassembled WGS sequence"/>
</dbReference>
<proteinExistence type="inferred from homology"/>
<protein>
    <recommendedName>
        <fullName evidence="6">HVA22-like protein</fullName>
    </recommendedName>
</protein>
<dbReference type="InterPro" id="IPR004345">
    <property type="entry name" value="TB2_DP1_HVA22"/>
</dbReference>
<feature type="chain" id="PRO_5003637335" description="HVA22-like protein" evidence="7">
    <location>
        <begin position="23"/>
        <end position="155"/>
    </location>
</feature>
<dbReference type="OrthoDB" id="10009287at2759"/>
<keyword evidence="5" id="KW-0472">Membrane</keyword>
<keyword evidence="3" id="KW-0812">Transmembrane</keyword>
<reference evidence="8 9" key="1">
    <citation type="journal article" date="2012" name="Genome Biol.">
        <title>The genome of the polar eukaryotic microalga coccomyxa subellipsoidea reveals traits of cold adaptation.</title>
        <authorList>
            <person name="Blanc G."/>
            <person name="Agarkova I."/>
            <person name="Grimwood J."/>
            <person name="Kuo A."/>
            <person name="Brueggeman A."/>
            <person name="Dunigan D."/>
            <person name="Gurnon J."/>
            <person name="Ladunga I."/>
            <person name="Lindquist E."/>
            <person name="Lucas S."/>
            <person name="Pangilinan J."/>
            <person name="Proschold T."/>
            <person name="Salamov A."/>
            <person name="Schmutz J."/>
            <person name="Weeks D."/>
            <person name="Yamada T."/>
            <person name="Claverie J.M."/>
            <person name="Grigoriev I."/>
            <person name="Van Etten J."/>
            <person name="Lomsadze A."/>
            <person name="Borodovsky M."/>
        </authorList>
    </citation>
    <scope>NUCLEOTIDE SEQUENCE [LARGE SCALE GENOMIC DNA]</scope>
    <source>
        <strain evidence="8 9">C-169</strain>
    </source>
</reference>
<organism evidence="8 9">
    <name type="scientific">Coccomyxa subellipsoidea (strain C-169)</name>
    <name type="common">Green microalga</name>
    <dbReference type="NCBI Taxonomy" id="574566"/>
    <lineage>
        <taxon>Eukaryota</taxon>
        <taxon>Viridiplantae</taxon>
        <taxon>Chlorophyta</taxon>
        <taxon>core chlorophytes</taxon>
        <taxon>Trebouxiophyceae</taxon>
        <taxon>Trebouxiophyceae incertae sedis</taxon>
        <taxon>Coccomyxaceae</taxon>
        <taxon>Coccomyxa</taxon>
        <taxon>Coccomyxa subellipsoidea</taxon>
    </lineage>
</organism>
<keyword evidence="9" id="KW-1185">Reference proteome</keyword>
<dbReference type="RefSeq" id="XP_005647466.1">
    <property type="nucleotide sequence ID" value="XM_005647409.1"/>
</dbReference>
<dbReference type="GO" id="GO:0016020">
    <property type="term" value="C:membrane"/>
    <property type="evidence" value="ECO:0007669"/>
    <property type="project" value="UniProtKB-SubCell"/>
</dbReference>
<comment type="caution">
    <text evidence="8">The sequence shown here is derived from an EMBL/GenBank/DDBJ whole genome shotgun (WGS) entry which is preliminary data.</text>
</comment>
<dbReference type="AlphaFoldDB" id="I0YX03"/>
<evidence type="ECO:0000256" key="5">
    <source>
        <dbReference type="ARBA" id="ARBA00023136"/>
    </source>
</evidence>
<accession>I0YX03</accession>
<evidence type="ECO:0000313" key="8">
    <source>
        <dbReference type="EMBL" id="EIE22922.1"/>
    </source>
</evidence>
<dbReference type="eggNOG" id="KOG1726">
    <property type="taxonomic scope" value="Eukaryota"/>
</dbReference>
<name>I0YX03_COCSC</name>
<dbReference type="PANTHER" id="PTHR12300">
    <property type="entry name" value="HVA22-LIKE PROTEINS"/>
    <property type="match status" value="1"/>
</dbReference>
<dbReference type="Pfam" id="PF03134">
    <property type="entry name" value="TB2_DP1_HVA22"/>
    <property type="match status" value="1"/>
</dbReference>
<evidence type="ECO:0000256" key="7">
    <source>
        <dbReference type="SAM" id="SignalP"/>
    </source>
</evidence>
<feature type="signal peptide" evidence="7">
    <location>
        <begin position="1"/>
        <end position="22"/>
    </location>
</feature>
<dbReference type="KEGG" id="csl:COCSUDRAFT_24120"/>
<evidence type="ECO:0000256" key="1">
    <source>
        <dbReference type="ARBA" id="ARBA00004141"/>
    </source>
</evidence>
<dbReference type="GeneID" id="17040909"/>
<keyword evidence="7" id="KW-0732">Signal</keyword>
<evidence type="ECO:0000256" key="6">
    <source>
        <dbReference type="RuleBase" id="RU362006"/>
    </source>
</evidence>
<dbReference type="EMBL" id="AGSI01000009">
    <property type="protein sequence ID" value="EIE22922.1"/>
    <property type="molecule type" value="Genomic_DNA"/>
</dbReference>
<evidence type="ECO:0000256" key="3">
    <source>
        <dbReference type="ARBA" id="ARBA00022692"/>
    </source>
</evidence>
<comment type="similarity">
    <text evidence="2 6">Belongs to the DP1 family.</text>
</comment>
<dbReference type="PANTHER" id="PTHR12300:SF161">
    <property type="entry name" value="RECEPTOR EXPRESSION-ENHANCING PROTEIN"/>
    <property type="match status" value="1"/>
</dbReference>
<evidence type="ECO:0000256" key="4">
    <source>
        <dbReference type="ARBA" id="ARBA00022989"/>
    </source>
</evidence>